<dbReference type="PROSITE" id="PS50003">
    <property type="entry name" value="PH_DOMAIN"/>
    <property type="match status" value="1"/>
</dbReference>
<protein>
    <recommendedName>
        <fullName evidence="1">PH domain-containing protein</fullName>
    </recommendedName>
</protein>
<feature type="domain" description="PH" evidence="1">
    <location>
        <begin position="19"/>
        <end position="68"/>
    </location>
</feature>
<dbReference type="InterPro" id="IPR001849">
    <property type="entry name" value="PH_domain"/>
</dbReference>
<dbReference type="OrthoDB" id="185175at2759"/>
<dbReference type="PANTHER" id="PTHR14336:SF15">
    <property type="entry name" value="DUAL ADAPTER FOR PHOSPHOTYROSINE AND 3-PHOSPHOTYROSINE AND 3-PHOSPHOINOSITIDE"/>
    <property type="match status" value="1"/>
</dbReference>
<gene>
    <name evidence="2" type="ORF">CIB84_009864</name>
</gene>
<dbReference type="Proteomes" id="UP000237246">
    <property type="component" value="Unassembled WGS sequence"/>
</dbReference>
<dbReference type="EMBL" id="PPHD01029037">
    <property type="protein sequence ID" value="POI26387.1"/>
    <property type="molecule type" value="Genomic_DNA"/>
</dbReference>
<reference evidence="2 3" key="1">
    <citation type="submission" date="2018-01" db="EMBL/GenBank/DDBJ databases">
        <title>Comparison of the Chinese Bamboo Partridge and Red Junglefowl genome sequences highlights the importance of demography in genome evolution.</title>
        <authorList>
            <person name="Tiley G.P."/>
            <person name="Kimball R.T."/>
            <person name="Braun E.L."/>
            <person name="Burleigh J.G."/>
        </authorList>
    </citation>
    <scope>NUCLEOTIDE SEQUENCE [LARGE SCALE GENOMIC DNA]</scope>
    <source>
        <strain evidence="2">RTK389</strain>
        <tissue evidence="2">Blood</tissue>
    </source>
</reference>
<dbReference type="Gene3D" id="2.30.29.30">
    <property type="entry name" value="Pleckstrin-homology domain (PH domain)/Phosphotyrosine-binding domain (PTB)"/>
    <property type="match status" value="1"/>
</dbReference>
<sequence length="68" mass="7866">MDEHNGSAEMPSVSQGRHGTVKCGWLRKQGGFVKTWHTRWFVLKGDQLYYFKDEDEIKPLVSDSPKLI</sequence>
<accession>A0A2P4SQJ1</accession>
<comment type="caution">
    <text evidence="2">The sequence shown here is derived from an EMBL/GenBank/DDBJ whole genome shotgun (WGS) entry which is preliminary data.</text>
</comment>
<dbReference type="SUPFAM" id="SSF50729">
    <property type="entry name" value="PH domain-like"/>
    <property type="match status" value="1"/>
</dbReference>
<dbReference type="PANTHER" id="PTHR14336">
    <property type="entry name" value="TANDEM PH DOMAIN CONTAINING PROTEIN"/>
    <property type="match status" value="1"/>
</dbReference>
<name>A0A2P4SQJ1_BAMTH</name>
<keyword evidence="3" id="KW-1185">Reference proteome</keyword>
<dbReference type="AlphaFoldDB" id="A0A2P4SQJ1"/>
<proteinExistence type="predicted"/>
<dbReference type="InterPro" id="IPR051707">
    <property type="entry name" value="PI-Interact_SigTrans_Reg"/>
</dbReference>
<dbReference type="InterPro" id="IPR011993">
    <property type="entry name" value="PH-like_dom_sf"/>
</dbReference>
<organism evidence="2 3">
    <name type="scientific">Bambusicola thoracicus</name>
    <name type="common">Chinese bamboo-partridge</name>
    <name type="synonym">Perdix thoracica</name>
    <dbReference type="NCBI Taxonomy" id="9083"/>
    <lineage>
        <taxon>Eukaryota</taxon>
        <taxon>Metazoa</taxon>
        <taxon>Chordata</taxon>
        <taxon>Craniata</taxon>
        <taxon>Vertebrata</taxon>
        <taxon>Euteleostomi</taxon>
        <taxon>Archelosauria</taxon>
        <taxon>Archosauria</taxon>
        <taxon>Dinosauria</taxon>
        <taxon>Saurischia</taxon>
        <taxon>Theropoda</taxon>
        <taxon>Coelurosauria</taxon>
        <taxon>Aves</taxon>
        <taxon>Neognathae</taxon>
        <taxon>Galloanserae</taxon>
        <taxon>Galliformes</taxon>
        <taxon>Phasianidae</taxon>
        <taxon>Perdicinae</taxon>
        <taxon>Bambusicola</taxon>
    </lineage>
</organism>
<dbReference type="Pfam" id="PF00169">
    <property type="entry name" value="PH"/>
    <property type="match status" value="1"/>
</dbReference>
<evidence type="ECO:0000313" key="3">
    <source>
        <dbReference type="Proteomes" id="UP000237246"/>
    </source>
</evidence>
<evidence type="ECO:0000313" key="2">
    <source>
        <dbReference type="EMBL" id="POI26387.1"/>
    </source>
</evidence>
<evidence type="ECO:0000259" key="1">
    <source>
        <dbReference type="PROSITE" id="PS50003"/>
    </source>
</evidence>